<organism evidence="2 3">
    <name type="scientific">Penicillium angulare</name>
    <dbReference type="NCBI Taxonomy" id="116970"/>
    <lineage>
        <taxon>Eukaryota</taxon>
        <taxon>Fungi</taxon>
        <taxon>Dikarya</taxon>
        <taxon>Ascomycota</taxon>
        <taxon>Pezizomycotina</taxon>
        <taxon>Eurotiomycetes</taxon>
        <taxon>Eurotiomycetidae</taxon>
        <taxon>Eurotiales</taxon>
        <taxon>Aspergillaceae</taxon>
        <taxon>Penicillium</taxon>
    </lineage>
</organism>
<evidence type="ECO:0000256" key="1">
    <source>
        <dbReference type="SAM" id="MobiDB-lite"/>
    </source>
</evidence>
<dbReference type="EMBL" id="JAPQKH010000001">
    <property type="protein sequence ID" value="KAJ5116990.1"/>
    <property type="molecule type" value="Genomic_DNA"/>
</dbReference>
<comment type="caution">
    <text evidence="2">The sequence shown here is derived from an EMBL/GenBank/DDBJ whole genome shotgun (WGS) entry which is preliminary data.</text>
</comment>
<evidence type="ECO:0000313" key="3">
    <source>
        <dbReference type="Proteomes" id="UP001149165"/>
    </source>
</evidence>
<evidence type="ECO:0000313" key="2">
    <source>
        <dbReference type="EMBL" id="KAJ5116990.1"/>
    </source>
</evidence>
<gene>
    <name evidence="2" type="ORF">N7456_001338</name>
</gene>
<dbReference type="OrthoDB" id="4369905at2759"/>
<sequence length="967" mass="111219">MTSTATTTTALRQLWDRLVGDATTGYDDSAESNATSEERRELLRTNLIRGTIDRHIMGVIDGITAGGLSPDQFRVESEKLRRLRARRRWIEEHTDDLPWRSAICAALAKRICMALEETPLDRFDRFAGILSWLRCWIPLNSHVYQNLLVTQLLDMIANMDEEHENAFLNTFKNDLTIYPFPTAFPITVAEVEALRLPRATAIFNSWQDLRTVYTVHRVEIIRNWRAKSATAREKILKTAWRQTAIEHNRHGQTDKWNEKMSPFRRMDIEACVLRLPNDGKYDVLRWSSMNREDLLDMDKELLLNMFNDRTYTTPSTFYVYDCDSWEMEEMRYIKAWSSEFGMMFLDKDGVANYGQVVPEADMGDGGLLATKGLVTMDIQARIYAFLVKCCIEIMGQPAGVLLFPTQNPLPVVADDTIIRKADQQPQYRIMNRLEDFEEVLQLINARRIAARDHVFLLRTDPGYFHQHVREASEHSYWRLRWDGRPPRTGVIQYRMDCITTVMYFAFFSLGAWKNYHRKFQNLITMLQLYHAQFDGDGGGNAPDQNLGQNIQMAIFRIVAQVHEDLVVLRQLLWVLAPATKALRDRVSVITPQDGNPQDYAPPIGSTSNATYRFTANAGTDNLKESASYYIFEAFKYFRRIEDTASAGDIMKAFDLRSGDKKKAKETNQLLTGFLKKVMSDVILLSQCSDQINRHQGPTGSLVYTGAANELVPGETDLEVREWIHIQGVLSLNIAEDADYIAATDYFFSQQNYKNEILQQQLERANDMLQRFWTVWDREMLAPEKLIIVGYDPNEFEELRRKQSAQRGSNKRGHAQMTEGETGVELAPLGPGDPKRARLAPGDVDPARLQVKSKTLKFVERLYSPKPGDKKPLPWKDFCEAMKDIGFTSARLRGTTYQFTPPQALAVTTPINIERPHPDDEFSVVDLQQIGQRLSSQYGLLERNFVRRHGNIAAETFSNVRERFRRRN</sequence>
<protein>
    <submittedName>
        <fullName evidence="2">Uncharacterized protein</fullName>
    </submittedName>
</protein>
<accession>A0A9W9KSZ6</accession>
<dbReference type="PANTHER" id="PTHR40788">
    <property type="entry name" value="CLR5 DOMAIN-CONTAINING PROTEIN-RELATED"/>
    <property type="match status" value="1"/>
</dbReference>
<dbReference type="PANTHER" id="PTHR40788:SF1">
    <property type="entry name" value="IPA PROTEIN"/>
    <property type="match status" value="1"/>
</dbReference>
<dbReference type="Proteomes" id="UP001149165">
    <property type="component" value="Unassembled WGS sequence"/>
</dbReference>
<feature type="region of interest" description="Disordered" evidence="1">
    <location>
        <begin position="799"/>
        <end position="845"/>
    </location>
</feature>
<proteinExistence type="predicted"/>
<name>A0A9W9KSZ6_9EURO</name>
<dbReference type="AlphaFoldDB" id="A0A9W9KSZ6"/>
<reference evidence="2" key="1">
    <citation type="submission" date="2022-11" db="EMBL/GenBank/DDBJ databases">
        <authorList>
            <person name="Petersen C."/>
        </authorList>
    </citation>
    <scope>NUCLEOTIDE SEQUENCE</scope>
    <source>
        <strain evidence="2">IBT 30069</strain>
    </source>
</reference>
<keyword evidence="3" id="KW-1185">Reference proteome</keyword>
<reference evidence="2" key="2">
    <citation type="journal article" date="2023" name="IMA Fungus">
        <title>Comparative genomic study of the Penicillium genus elucidates a diverse pangenome and 15 lateral gene transfer events.</title>
        <authorList>
            <person name="Petersen C."/>
            <person name="Sorensen T."/>
            <person name="Nielsen M.R."/>
            <person name="Sondergaard T.E."/>
            <person name="Sorensen J.L."/>
            <person name="Fitzpatrick D.A."/>
            <person name="Frisvad J.C."/>
            <person name="Nielsen K.L."/>
        </authorList>
    </citation>
    <scope>NUCLEOTIDE SEQUENCE</scope>
    <source>
        <strain evidence="2">IBT 30069</strain>
    </source>
</reference>